<organism evidence="4">
    <name type="scientific">Onchocerca flexuosa</name>
    <dbReference type="NCBI Taxonomy" id="387005"/>
    <lineage>
        <taxon>Eukaryota</taxon>
        <taxon>Metazoa</taxon>
        <taxon>Ecdysozoa</taxon>
        <taxon>Nematoda</taxon>
        <taxon>Chromadorea</taxon>
        <taxon>Rhabditida</taxon>
        <taxon>Spirurina</taxon>
        <taxon>Spiruromorpha</taxon>
        <taxon>Filarioidea</taxon>
        <taxon>Onchocercidae</taxon>
        <taxon>Onchocerca</taxon>
    </lineage>
</organism>
<gene>
    <name evidence="2" type="ORF">OFLC_LOCUS13079</name>
</gene>
<evidence type="ECO:0000256" key="1">
    <source>
        <dbReference type="SAM" id="MobiDB-lite"/>
    </source>
</evidence>
<keyword evidence="3" id="KW-1185">Reference proteome</keyword>
<protein>
    <submittedName>
        <fullName evidence="2 4">Uncharacterized protein</fullName>
    </submittedName>
</protein>
<feature type="region of interest" description="Disordered" evidence="1">
    <location>
        <begin position="15"/>
        <end position="42"/>
    </location>
</feature>
<sequence>MTLFAHRTEGSGVLLPGDNSSIALTPRHATPRHPIGRSTKHHKTYSETIRMLLARESLICFLLSGG</sequence>
<evidence type="ECO:0000313" key="3">
    <source>
        <dbReference type="Proteomes" id="UP000267606"/>
    </source>
</evidence>
<reference evidence="4" key="1">
    <citation type="submission" date="2016-06" db="UniProtKB">
        <authorList>
            <consortium name="WormBaseParasite"/>
        </authorList>
    </citation>
    <scope>IDENTIFICATION</scope>
</reference>
<evidence type="ECO:0000313" key="4">
    <source>
        <dbReference type="WBParaSite" id="OFLC_0001308001-mRNA-1"/>
    </source>
</evidence>
<dbReference type="WBParaSite" id="OFLC_0001308001-mRNA-1">
    <property type="protein sequence ID" value="OFLC_0001308001-mRNA-1"/>
    <property type="gene ID" value="OFLC_0001308001"/>
</dbReference>
<evidence type="ECO:0000313" key="2">
    <source>
        <dbReference type="EMBL" id="VDP12886.1"/>
    </source>
</evidence>
<accession>A0A183I017</accession>
<feature type="compositionally biased region" description="Basic residues" evidence="1">
    <location>
        <begin position="29"/>
        <end position="42"/>
    </location>
</feature>
<name>A0A183I017_9BILA</name>
<dbReference type="EMBL" id="UZAJ01040036">
    <property type="protein sequence ID" value="VDP12886.1"/>
    <property type="molecule type" value="Genomic_DNA"/>
</dbReference>
<dbReference type="Proteomes" id="UP000267606">
    <property type="component" value="Unassembled WGS sequence"/>
</dbReference>
<reference evidence="2 3" key="2">
    <citation type="submission" date="2018-11" db="EMBL/GenBank/DDBJ databases">
        <authorList>
            <consortium name="Pathogen Informatics"/>
        </authorList>
    </citation>
    <scope>NUCLEOTIDE SEQUENCE [LARGE SCALE GENOMIC DNA]</scope>
</reference>
<dbReference type="AlphaFoldDB" id="A0A183I017"/>
<proteinExistence type="predicted"/>